<keyword evidence="4" id="KW-0378">Hydrolase</keyword>
<comment type="caution">
    <text evidence="6">The sequence shown here is derived from an EMBL/GenBank/DDBJ whole genome shotgun (WGS) entry which is preliminary data.</text>
</comment>
<evidence type="ECO:0000256" key="3">
    <source>
        <dbReference type="ARBA" id="ARBA00022723"/>
    </source>
</evidence>
<reference evidence="6 7" key="1">
    <citation type="submission" date="2020-03" db="EMBL/GenBank/DDBJ databases">
        <title>Soil Listeria distribution.</title>
        <authorList>
            <person name="Liao J."/>
            <person name="Wiedmann M."/>
        </authorList>
    </citation>
    <scope>NUCLEOTIDE SEQUENCE [LARGE SCALE GENOMIC DNA]</scope>
    <source>
        <strain evidence="6 7">FSL L7-1560</strain>
    </source>
</reference>
<evidence type="ECO:0000313" key="6">
    <source>
        <dbReference type="EMBL" id="MBC1485190.1"/>
    </source>
</evidence>
<organism evidence="6 7">
    <name type="scientific">Listeria seeligeri</name>
    <dbReference type="NCBI Taxonomy" id="1640"/>
    <lineage>
        <taxon>Bacteria</taxon>
        <taxon>Bacillati</taxon>
        <taxon>Bacillota</taxon>
        <taxon>Bacilli</taxon>
        <taxon>Bacillales</taxon>
        <taxon>Listeriaceae</taxon>
        <taxon>Listeria</taxon>
    </lineage>
</organism>
<dbReference type="GO" id="GO:0005737">
    <property type="term" value="C:cytoplasm"/>
    <property type="evidence" value="ECO:0007669"/>
    <property type="project" value="InterPro"/>
</dbReference>
<dbReference type="GO" id="GO:0000287">
    <property type="term" value="F:magnesium ion binding"/>
    <property type="evidence" value="ECO:0007669"/>
    <property type="project" value="InterPro"/>
</dbReference>
<name>A0A7X0X089_LISSE</name>
<dbReference type="AlphaFoldDB" id="A0A7X0X089"/>
<dbReference type="EC" id="3.6.1.1" evidence="2"/>
<proteinExistence type="predicted"/>
<comment type="cofactor">
    <cofactor evidence="1">
        <name>Mg(2+)</name>
        <dbReference type="ChEBI" id="CHEBI:18420"/>
    </cofactor>
</comment>
<evidence type="ECO:0000256" key="1">
    <source>
        <dbReference type="ARBA" id="ARBA00001946"/>
    </source>
</evidence>
<dbReference type="Pfam" id="PF00719">
    <property type="entry name" value="Pyrophosphatase"/>
    <property type="match status" value="1"/>
</dbReference>
<dbReference type="Gene3D" id="3.90.80.10">
    <property type="entry name" value="Inorganic pyrophosphatase"/>
    <property type="match status" value="1"/>
</dbReference>
<evidence type="ECO:0000313" key="7">
    <source>
        <dbReference type="Proteomes" id="UP000523362"/>
    </source>
</evidence>
<dbReference type="InterPro" id="IPR036649">
    <property type="entry name" value="Pyrophosphatase_sf"/>
</dbReference>
<dbReference type="Proteomes" id="UP000523362">
    <property type="component" value="Unassembled WGS sequence"/>
</dbReference>
<dbReference type="SUPFAM" id="SSF50324">
    <property type="entry name" value="Inorganic pyrophosphatase"/>
    <property type="match status" value="1"/>
</dbReference>
<keyword evidence="3" id="KW-0479">Metal-binding</keyword>
<gene>
    <name evidence="6" type="ORF">HB897_02955</name>
</gene>
<protein>
    <recommendedName>
        <fullName evidence="2">inorganic diphosphatase</fullName>
        <ecNumber evidence="2">3.6.1.1</ecNumber>
    </recommendedName>
</protein>
<sequence length="111" mass="12843">MKMKKLKLKITVDRPIGYTDEFGNTYPINYGFVSGIIGGDDEEQDVYIISSKVDRPLKSFTGELIAVITRKDDVEEKWVVTSKEEQLTLEEIKNTVHFIEQYFDSDIEMID</sequence>
<dbReference type="GO" id="GO:0006796">
    <property type="term" value="P:phosphate-containing compound metabolic process"/>
    <property type="evidence" value="ECO:0007669"/>
    <property type="project" value="InterPro"/>
</dbReference>
<dbReference type="RefSeq" id="WP_075702291.1">
    <property type="nucleotide sequence ID" value="NZ_CP034772.1"/>
</dbReference>
<dbReference type="GO" id="GO:0004427">
    <property type="term" value="F:inorganic diphosphate phosphatase activity"/>
    <property type="evidence" value="ECO:0007669"/>
    <property type="project" value="UniProtKB-EC"/>
</dbReference>
<keyword evidence="5" id="KW-0460">Magnesium</keyword>
<evidence type="ECO:0000256" key="2">
    <source>
        <dbReference type="ARBA" id="ARBA00012146"/>
    </source>
</evidence>
<evidence type="ECO:0000256" key="5">
    <source>
        <dbReference type="ARBA" id="ARBA00022842"/>
    </source>
</evidence>
<evidence type="ECO:0000256" key="4">
    <source>
        <dbReference type="ARBA" id="ARBA00022801"/>
    </source>
</evidence>
<dbReference type="InterPro" id="IPR008162">
    <property type="entry name" value="Pyrophosphatase"/>
</dbReference>
<dbReference type="EMBL" id="JAARRG010000001">
    <property type="protein sequence ID" value="MBC1485190.1"/>
    <property type="molecule type" value="Genomic_DNA"/>
</dbReference>
<accession>A0A7X0X089</accession>